<evidence type="ECO:0000259" key="2">
    <source>
        <dbReference type="PROSITE" id="PS50263"/>
    </source>
</evidence>
<dbReference type="RefSeq" id="WP_107296740.1">
    <property type="nucleotide sequence ID" value="NZ_PYMB01000001.1"/>
</dbReference>
<dbReference type="PANTHER" id="PTHR43674">
    <property type="entry name" value="NITRILASE C965.09-RELATED"/>
    <property type="match status" value="1"/>
</dbReference>
<dbReference type="EMBL" id="PYMB01000001">
    <property type="protein sequence ID" value="PSW16118.1"/>
    <property type="molecule type" value="Genomic_DNA"/>
</dbReference>
<sequence>MKNTSFTIIQLNVAQKEKNKNIAAVNKILAESTAVGDITLLPELFSTGYLFDSAEEIHSLSEEFSRSHTINCLSEMARTYETMFVAGIAEKEGDEYYNTVAVVDQKGLRYKYRKISQNQFDKQYFSRGDSLLTFEHKGLKIGVAICFDIWFPEIMRKYKDVDVILHPANFGGQHSFAVAQARALESGQHVVTCNRVGEDITTAFTAKYCGGSRVYSPKGEMLFQLDGNEACKTLVLEDLSLAPQFSGICPQSEMDAISKVLS</sequence>
<dbReference type="InterPro" id="IPR050345">
    <property type="entry name" value="Aliph_Amidase/BUP"/>
</dbReference>
<comment type="caution">
    <text evidence="3">The sequence shown here is derived from an EMBL/GenBank/DDBJ whole genome shotgun (WGS) entry which is preliminary data.</text>
</comment>
<evidence type="ECO:0000313" key="3">
    <source>
        <dbReference type="EMBL" id="PSW16118.1"/>
    </source>
</evidence>
<dbReference type="PROSITE" id="PS50263">
    <property type="entry name" value="CN_HYDROLASE"/>
    <property type="match status" value="1"/>
</dbReference>
<protein>
    <submittedName>
        <fullName evidence="3">Carbon-nitrogen hydrolase family protein</fullName>
    </submittedName>
</protein>
<evidence type="ECO:0000256" key="1">
    <source>
        <dbReference type="ARBA" id="ARBA00022801"/>
    </source>
</evidence>
<name>A0A2T3NKS6_9GAMM</name>
<dbReference type="SUPFAM" id="SSF56317">
    <property type="entry name" value="Carbon-nitrogen hydrolase"/>
    <property type="match status" value="1"/>
</dbReference>
<proteinExistence type="predicted"/>
<keyword evidence="1 3" id="KW-0378">Hydrolase</keyword>
<dbReference type="Proteomes" id="UP000241346">
    <property type="component" value="Unassembled WGS sequence"/>
</dbReference>
<dbReference type="Pfam" id="PF00795">
    <property type="entry name" value="CN_hydrolase"/>
    <property type="match status" value="1"/>
</dbReference>
<dbReference type="PANTHER" id="PTHR43674:SF2">
    <property type="entry name" value="BETA-UREIDOPROPIONASE"/>
    <property type="match status" value="1"/>
</dbReference>
<dbReference type="InterPro" id="IPR036526">
    <property type="entry name" value="C-N_Hydrolase_sf"/>
</dbReference>
<gene>
    <name evidence="3" type="ORF">C9J01_03690</name>
</gene>
<dbReference type="CDD" id="cd07197">
    <property type="entry name" value="nitrilase"/>
    <property type="match status" value="1"/>
</dbReference>
<organism evidence="3 4">
    <name type="scientific">Photobacterium rosenbergii</name>
    <dbReference type="NCBI Taxonomy" id="294936"/>
    <lineage>
        <taxon>Bacteria</taxon>
        <taxon>Pseudomonadati</taxon>
        <taxon>Pseudomonadota</taxon>
        <taxon>Gammaproteobacteria</taxon>
        <taxon>Vibrionales</taxon>
        <taxon>Vibrionaceae</taxon>
        <taxon>Photobacterium</taxon>
    </lineage>
</organism>
<evidence type="ECO:0000313" key="4">
    <source>
        <dbReference type="Proteomes" id="UP000241346"/>
    </source>
</evidence>
<dbReference type="Gene3D" id="3.60.110.10">
    <property type="entry name" value="Carbon-nitrogen hydrolase"/>
    <property type="match status" value="1"/>
</dbReference>
<dbReference type="InterPro" id="IPR003010">
    <property type="entry name" value="C-N_Hydrolase"/>
</dbReference>
<dbReference type="GO" id="GO:0016811">
    <property type="term" value="F:hydrolase activity, acting on carbon-nitrogen (but not peptide) bonds, in linear amides"/>
    <property type="evidence" value="ECO:0007669"/>
    <property type="project" value="TreeGrafter"/>
</dbReference>
<feature type="domain" description="CN hydrolase" evidence="2">
    <location>
        <begin position="4"/>
        <end position="241"/>
    </location>
</feature>
<dbReference type="OrthoDB" id="9803803at2"/>
<accession>A0A2T3NKS6</accession>
<dbReference type="AlphaFoldDB" id="A0A2T3NKS6"/>
<reference evidence="3 4" key="1">
    <citation type="submission" date="2018-03" db="EMBL/GenBank/DDBJ databases">
        <title>Whole genome sequencing of Histamine producing bacteria.</title>
        <authorList>
            <person name="Butler K."/>
        </authorList>
    </citation>
    <scope>NUCLEOTIDE SEQUENCE [LARGE SCALE GENOMIC DNA]</scope>
    <source>
        <strain evidence="3 4">DSM 19138</strain>
    </source>
</reference>